<comment type="caution">
    <text evidence="2">The sequence shown here is derived from an EMBL/GenBank/DDBJ whole genome shotgun (WGS) entry which is preliminary data.</text>
</comment>
<keyword evidence="1" id="KW-1133">Transmembrane helix</keyword>
<evidence type="ECO:0000313" key="3">
    <source>
        <dbReference type="Proteomes" id="UP001341840"/>
    </source>
</evidence>
<feature type="transmembrane region" description="Helical" evidence="1">
    <location>
        <begin position="71"/>
        <end position="89"/>
    </location>
</feature>
<name>A0ABU6VGE4_9FABA</name>
<reference evidence="2 3" key="1">
    <citation type="journal article" date="2023" name="Plants (Basel)">
        <title>Bridging the Gap: Combining Genomics and Transcriptomics Approaches to Understand Stylosanthes scabra, an Orphan Legume from the Brazilian Caatinga.</title>
        <authorList>
            <person name="Ferreira-Neto J.R.C."/>
            <person name="da Silva M.D."/>
            <person name="Binneck E."/>
            <person name="de Melo N.F."/>
            <person name="da Silva R.H."/>
            <person name="de Melo A.L.T.M."/>
            <person name="Pandolfi V."/>
            <person name="Bustamante F.O."/>
            <person name="Brasileiro-Vidal A.C."/>
            <person name="Benko-Iseppon A.M."/>
        </authorList>
    </citation>
    <scope>NUCLEOTIDE SEQUENCE [LARGE SCALE GENOMIC DNA]</scope>
    <source>
        <tissue evidence="2">Leaves</tissue>
    </source>
</reference>
<gene>
    <name evidence="2" type="ORF">PIB30_051403</name>
</gene>
<feature type="transmembrane region" description="Helical" evidence="1">
    <location>
        <begin position="124"/>
        <end position="140"/>
    </location>
</feature>
<dbReference type="EMBL" id="JASCZI010151398">
    <property type="protein sequence ID" value="MED6172582.1"/>
    <property type="molecule type" value="Genomic_DNA"/>
</dbReference>
<keyword evidence="3" id="KW-1185">Reference proteome</keyword>
<dbReference type="Proteomes" id="UP001341840">
    <property type="component" value="Unassembled WGS sequence"/>
</dbReference>
<keyword evidence="1" id="KW-0472">Membrane</keyword>
<evidence type="ECO:0000313" key="2">
    <source>
        <dbReference type="EMBL" id="MED6172582.1"/>
    </source>
</evidence>
<proteinExistence type="predicted"/>
<dbReference type="InterPro" id="IPR005215">
    <property type="entry name" value="Trig_fac"/>
</dbReference>
<accession>A0ABU6VGE4</accession>
<dbReference type="PANTHER" id="PTHR30560:SF5">
    <property type="entry name" value="OS09G0515400 PROTEIN"/>
    <property type="match status" value="1"/>
</dbReference>
<organism evidence="2 3">
    <name type="scientific">Stylosanthes scabra</name>
    <dbReference type="NCBI Taxonomy" id="79078"/>
    <lineage>
        <taxon>Eukaryota</taxon>
        <taxon>Viridiplantae</taxon>
        <taxon>Streptophyta</taxon>
        <taxon>Embryophyta</taxon>
        <taxon>Tracheophyta</taxon>
        <taxon>Spermatophyta</taxon>
        <taxon>Magnoliopsida</taxon>
        <taxon>eudicotyledons</taxon>
        <taxon>Gunneridae</taxon>
        <taxon>Pentapetalae</taxon>
        <taxon>rosids</taxon>
        <taxon>fabids</taxon>
        <taxon>Fabales</taxon>
        <taxon>Fabaceae</taxon>
        <taxon>Papilionoideae</taxon>
        <taxon>50 kb inversion clade</taxon>
        <taxon>dalbergioids sensu lato</taxon>
        <taxon>Dalbergieae</taxon>
        <taxon>Pterocarpus clade</taxon>
        <taxon>Stylosanthes</taxon>
    </lineage>
</organism>
<evidence type="ECO:0000256" key="1">
    <source>
        <dbReference type="SAM" id="Phobius"/>
    </source>
</evidence>
<feature type="transmembrane region" description="Helical" evidence="1">
    <location>
        <begin position="101"/>
        <end position="118"/>
    </location>
</feature>
<dbReference type="PANTHER" id="PTHR30560">
    <property type="entry name" value="TRIGGER FACTOR CHAPERONE AND PEPTIDYL-PROLYL CIS/TRANS ISOMERASE"/>
    <property type="match status" value="1"/>
</dbReference>
<protein>
    <submittedName>
        <fullName evidence="2">Uncharacterized protein</fullName>
    </submittedName>
</protein>
<keyword evidence="1" id="KW-0812">Transmembrane</keyword>
<sequence>MHADIINSHYYTYRRYRRLGRRDERGAIGKAVDISSYLLAPQRGSLQKPHSLSNLTPSLSSRRAPFSGGFLPHRSSICNAVIAVVLLVLGRFLRAGAVPRWGLFVVLLLGVAHFLPTAPRDPTGLFAVEIVCVCTVFNVGNKKMGHNNRDWMYDWVYPNRGGFKPSFVAGLAEFLNTCTTLEEYTSFGKVRFYHQFQIALKCDLLSSCPAPAPLLVCFCAILLIPKENLLEVLGPSRVYKEVIKKIINSSVAEYMEKEWLMVSTNLRVEQSFEDLECRFEVGE</sequence>